<proteinExistence type="predicted"/>
<evidence type="ECO:0000313" key="1">
    <source>
        <dbReference type="EMBL" id="TFD96871.1"/>
    </source>
</evidence>
<dbReference type="Proteomes" id="UP000297861">
    <property type="component" value="Unassembled WGS sequence"/>
</dbReference>
<dbReference type="InterPro" id="IPR031009">
    <property type="entry name" value="Tcm_partner"/>
</dbReference>
<dbReference type="NCBIfam" id="TIGR04474">
    <property type="entry name" value="tcm_partner"/>
    <property type="match status" value="1"/>
</dbReference>
<sequence length="313" mass="35918">MAKSTRIDIKETLNASCTKGCNKQKRKEVTEEDLCTETVSETDKLPIRCVGAWAIQKIHHLVQYFTIFSLGMKNKWDGKINYIEICSGPGRCVNRENGYEFNGTSLCIIQNDACKHLNKAMFFDYNQKVIDTLNARIKANNTSNAIALIGDYNNPDKICDDIIRETRGIGLYLVFIDPTDCSVPFSLLRTLKSRLKNIDFIVNFAIGTDFNRNIGKAIDTPDTHQNVINKYKSFLGSGAFFNDPLVKTASQRDLRLMFRGAYINSLKEIGYQHFDFKHIEHYYDLVFASSHEKGREFWEKANKIQFDGQRQLF</sequence>
<gene>
    <name evidence="1" type="primary">tcmP</name>
    <name evidence="1" type="ORF">E2605_08640</name>
</gene>
<accession>A0A4Y8L3N4</accession>
<dbReference type="OrthoDB" id="1551176at2"/>
<evidence type="ECO:0000313" key="2">
    <source>
        <dbReference type="Proteomes" id="UP000297861"/>
    </source>
</evidence>
<organism evidence="1 2">
    <name type="scientific">Dysgonomonas capnocytophagoides</name>
    <dbReference type="NCBI Taxonomy" id="45254"/>
    <lineage>
        <taxon>Bacteria</taxon>
        <taxon>Pseudomonadati</taxon>
        <taxon>Bacteroidota</taxon>
        <taxon>Bacteroidia</taxon>
        <taxon>Bacteroidales</taxon>
        <taxon>Dysgonomonadaceae</taxon>
        <taxon>Dysgonomonas</taxon>
    </lineage>
</organism>
<reference evidence="1 2" key="1">
    <citation type="submission" date="2019-03" db="EMBL/GenBank/DDBJ databases">
        <title>San Antonio Military Medical Center submission to MRSN (WRAIR), pending publication.</title>
        <authorList>
            <person name="Blyth D.M."/>
            <person name="Mccarthy S.L."/>
            <person name="Schall S.E."/>
            <person name="Stam J.A."/>
            <person name="Ong A.C."/>
            <person name="Mcgann P.T."/>
        </authorList>
    </citation>
    <scope>NUCLEOTIDE SEQUENCE [LARGE SCALE GENOMIC DNA]</scope>
    <source>
        <strain evidence="1 2">MRSN571793</strain>
    </source>
</reference>
<name>A0A4Y8L3N4_9BACT</name>
<dbReference type="RefSeq" id="WP_134436148.1">
    <property type="nucleotide sequence ID" value="NZ_SOML01000004.1"/>
</dbReference>
<dbReference type="AlphaFoldDB" id="A0A4Y8L3N4"/>
<dbReference type="EMBL" id="SOML01000004">
    <property type="protein sequence ID" value="TFD96871.1"/>
    <property type="molecule type" value="Genomic_DNA"/>
</dbReference>
<keyword evidence="2" id="KW-1185">Reference proteome</keyword>
<comment type="caution">
    <text evidence="1">The sequence shown here is derived from an EMBL/GenBank/DDBJ whole genome shotgun (WGS) entry which is preliminary data.</text>
</comment>
<protein>
    <submittedName>
        <fullName evidence="1">Three-Cys-motif partner protein TcmP</fullName>
    </submittedName>
</protein>